<proteinExistence type="predicted"/>
<organism evidence="2 3">
    <name type="scientific">Stylosanthes scabra</name>
    <dbReference type="NCBI Taxonomy" id="79078"/>
    <lineage>
        <taxon>Eukaryota</taxon>
        <taxon>Viridiplantae</taxon>
        <taxon>Streptophyta</taxon>
        <taxon>Embryophyta</taxon>
        <taxon>Tracheophyta</taxon>
        <taxon>Spermatophyta</taxon>
        <taxon>Magnoliopsida</taxon>
        <taxon>eudicotyledons</taxon>
        <taxon>Gunneridae</taxon>
        <taxon>Pentapetalae</taxon>
        <taxon>rosids</taxon>
        <taxon>fabids</taxon>
        <taxon>Fabales</taxon>
        <taxon>Fabaceae</taxon>
        <taxon>Papilionoideae</taxon>
        <taxon>50 kb inversion clade</taxon>
        <taxon>dalbergioids sensu lato</taxon>
        <taxon>Dalbergieae</taxon>
        <taxon>Pterocarpus clade</taxon>
        <taxon>Stylosanthes</taxon>
    </lineage>
</organism>
<comment type="caution">
    <text evidence="2">The sequence shown here is derived from an EMBL/GenBank/DDBJ whole genome shotgun (WGS) entry which is preliminary data.</text>
</comment>
<feature type="region of interest" description="Disordered" evidence="1">
    <location>
        <begin position="63"/>
        <end position="210"/>
    </location>
</feature>
<feature type="compositionally biased region" description="Polar residues" evidence="1">
    <location>
        <begin position="341"/>
        <end position="354"/>
    </location>
</feature>
<dbReference type="EMBL" id="JASCZI010241663">
    <property type="protein sequence ID" value="MED6203905.1"/>
    <property type="molecule type" value="Genomic_DNA"/>
</dbReference>
<reference evidence="2 3" key="1">
    <citation type="journal article" date="2023" name="Plants (Basel)">
        <title>Bridging the Gap: Combining Genomics and Transcriptomics Approaches to Understand Stylosanthes scabra, an Orphan Legume from the Brazilian Caatinga.</title>
        <authorList>
            <person name="Ferreira-Neto J.R.C."/>
            <person name="da Silva M.D."/>
            <person name="Binneck E."/>
            <person name="de Melo N.F."/>
            <person name="da Silva R.H."/>
            <person name="de Melo A.L.T.M."/>
            <person name="Pandolfi V."/>
            <person name="Bustamante F.O."/>
            <person name="Brasileiro-Vidal A.C."/>
            <person name="Benko-Iseppon A.M."/>
        </authorList>
    </citation>
    <scope>NUCLEOTIDE SEQUENCE [LARGE SCALE GENOMIC DNA]</scope>
    <source>
        <tissue evidence="2">Leaves</tissue>
    </source>
</reference>
<protein>
    <submittedName>
        <fullName evidence="2">Uncharacterized protein</fullName>
    </submittedName>
</protein>
<feature type="compositionally biased region" description="Basic and acidic residues" evidence="1">
    <location>
        <begin position="63"/>
        <end position="72"/>
    </location>
</feature>
<feature type="compositionally biased region" description="Basic and acidic residues" evidence="1">
    <location>
        <begin position="156"/>
        <end position="176"/>
    </location>
</feature>
<accession>A0ABU6Y0U1</accession>
<feature type="region of interest" description="Disordered" evidence="1">
    <location>
        <begin position="317"/>
        <end position="358"/>
    </location>
</feature>
<feature type="compositionally biased region" description="Basic residues" evidence="1">
    <location>
        <begin position="101"/>
        <end position="115"/>
    </location>
</feature>
<dbReference type="Proteomes" id="UP001341840">
    <property type="component" value="Unassembled WGS sequence"/>
</dbReference>
<feature type="compositionally biased region" description="Basic residues" evidence="1">
    <location>
        <begin position="146"/>
        <end position="155"/>
    </location>
</feature>
<name>A0ABU6Y0U1_9FABA</name>
<evidence type="ECO:0000256" key="1">
    <source>
        <dbReference type="SAM" id="MobiDB-lite"/>
    </source>
</evidence>
<sequence>MKPFTYPPFPNAPFGFADSFPDPPKGSLSSDYIPNYFKTRHVTICSYKWCQQRDYFVQGRTTIERHPPDAKPTKIIGTASEPTHQKKDMTSEGESQDKPKKEKKPKKSSSRSKKRAASDIEGEVPASGTSSKKRTSSDTGAEIPHPKAKKLKAKTAKRERTLVGNEEEKTQKKEHSASSPQSDTIGAEGIETTKAAEGIETTKTAEGIETTKAADTDISKAAEAERSLLASSCQFFQVYEPLGGASGNPGSASTTAAMSSSVAHLDFVISFPQTDQEGSYIVPTPESGDLNINEDDFDLTSILSEAKEAYSLEFRTNPVKTEKTSDDTQGAESSREEASFQFDQQQGGNQTMQDSTRDEVDSSLIITDHAAKIHECLNRSLSDLITDETLKATLVEASAILGQHGVAQAETLQRFLEDLYECDKMEERSREE</sequence>
<gene>
    <name evidence="2" type="ORF">PIB30_004035</name>
</gene>
<evidence type="ECO:0000313" key="3">
    <source>
        <dbReference type="Proteomes" id="UP001341840"/>
    </source>
</evidence>
<keyword evidence="3" id="KW-1185">Reference proteome</keyword>
<feature type="compositionally biased region" description="Basic and acidic residues" evidence="1">
    <location>
        <begin position="83"/>
        <end position="100"/>
    </location>
</feature>
<evidence type="ECO:0000313" key="2">
    <source>
        <dbReference type="EMBL" id="MED6203905.1"/>
    </source>
</evidence>